<reference evidence="1 2" key="1">
    <citation type="journal article" date="2021" name="Hortic Res">
        <title>High-quality reference genome and annotation aids understanding of berry development for evergreen blueberry (Vaccinium darrowii).</title>
        <authorList>
            <person name="Yu J."/>
            <person name="Hulse-Kemp A.M."/>
            <person name="Babiker E."/>
            <person name="Staton M."/>
        </authorList>
    </citation>
    <scope>NUCLEOTIDE SEQUENCE [LARGE SCALE GENOMIC DNA]</scope>
    <source>
        <strain evidence="2">cv. NJ 8807/NJ 8810</strain>
        <tissue evidence="1">Young leaf</tissue>
    </source>
</reference>
<evidence type="ECO:0000313" key="2">
    <source>
        <dbReference type="Proteomes" id="UP000828048"/>
    </source>
</evidence>
<dbReference type="EMBL" id="CM037152">
    <property type="protein sequence ID" value="KAH7833490.1"/>
    <property type="molecule type" value="Genomic_DNA"/>
</dbReference>
<dbReference type="Proteomes" id="UP000828048">
    <property type="component" value="Chromosome 2"/>
</dbReference>
<keyword evidence="2" id="KW-1185">Reference proteome</keyword>
<protein>
    <submittedName>
        <fullName evidence="1">Uncharacterized protein</fullName>
    </submittedName>
</protein>
<evidence type="ECO:0000313" key="1">
    <source>
        <dbReference type="EMBL" id="KAH7833490.1"/>
    </source>
</evidence>
<organism evidence="1 2">
    <name type="scientific">Vaccinium darrowii</name>
    <dbReference type="NCBI Taxonomy" id="229202"/>
    <lineage>
        <taxon>Eukaryota</taxon>
        <taxon>Viridiplantae</taxon>
        <taxon>Streptophyta</taxon>
        <taxon>Embryophyta</taxon>
        <taxon>Tracheophyta</taxon>
        <taxon>Spermatophyta</taxon>
        <taxon>Magnoliopsida</taxon>
        <taxon>eudicotyledons</taxon>
        <taxon>Gunneridae</taxon>
        <taxon>Pentapetalae</taxon>
        <taxon>asterids</taxon>
        <taxon>Ericales</taxon>
        <taxon>Ericaceae</taxon>
        <taxon>Vaccinioideae</taxon>
        <taxon>Vaccinieae</taxon>
        <taxon>Vaccinium</taxon>
    </lineage>
</organism>
<gene>
    <name evidence="1" type="ORF">Vadar_006864</name>
</gene>
<name>A0ACB7WZ03_9ERIC</name>
<proteinExistence type="predicted"/>
<accession>A0ACB7WZ03</accession>
<comment type="caution">
    <text evidence="1">The sequence shown here is derived from an EMBL/GenBank/DDBJ whole genome shotgun (WGS) entry which is preliminary data.</text>
</comment>
<sequence>MVVNSMLVTMAANANQASDDVVIYQVGSSVSNPIRLNSIQNYGQIYFQKHPWIGKDGKAVKVGNITWSSSMASFHRYIHGHSILASTQGITVSKYNILPLI</sequence>